<evidence type="ECO:0000313" key="3">
    <source>
        <dbReference type="Proteomes" id="UP000683925"/>
    </source>
</evidence>
<dbReference type="AlphaFoldDB" id="A0A8S1T0Y8"/>
<name>A0A8S1T0Y8_PAROT</name>
<organism evidence="2 3">
    <name type="scientific">Paramecium octaurelia</name>
    <dbReference type="NCBI Taxonomy" id="43137"/>
    <lineage>
        <taxon>Eukaryota</taxon>
        <taxon>Sar</taxon>
        <taxon>Alveolata</taxon>
        <taxon>Ciliophora</taxon>
        <taxon>Intramacronucleata</taxon>
        <taxon>Oligohymenophorea</taxon>
        <taxon>Peniculida</taxon>
        <taxon>Parameciidae</taxon>
        <taxon>Paramecium</taxon>
    </lineage>
</organism>
<dbReference type="EMBL" id="CAJJDP010000017">
    <property type="protein sequence ID" value="CAD8145328.1"/>
    <property type="molecule type" value="Genomic_DNA"/>
</dbReference>
<dbReference type="Pfam" id="PF00069">
    <property type="entry name" value="Pkinase"/>
    <property type="match status" value="1"/>
</dbReference>
<evidence type="ECO:0000313" key="2">
    <source>
        <dbReference type="EMBL" id="CAD8145328.1"/>
    </source>
</evidence>
<feature type="domain" description="Protein kinase" evidence="1">
    <location>
        <begin position="1"/>
        <end position="280"/>
    </location>
</feature>
<dbReference type="OrthoDB" id="303085at2759"/>
<dbReference type="InterPro" id="IPR053083">
    <property type="entry name" value="TF_kinase-domain_protein"/>
</dbReference>
<sequence>MSKPILIMSEIVSHSGEFYQMEEKQYGSTELYYALFLSNNYKKEYLLDEREQKDNIQKVRQIRHFLRMAEINQQYYYIFRYVKGEKILDFIAKMRCRNQTINSEIIGLFVGQILEALFQLHKLSILGRIFSVENIINSYGTLVLMDFGFGPDLKQDNLDILAPPEQIRELLNQNSQMQKINYSALKIDSWLLGAFLYHLVKLRPINSIQNKNNPQKMQIFKYTELVYYYGYIQEQMKSSFHINAQTNRYHQTLIDFIHGLLTYNSQKRLSFFEIHQSEYIKSLNLGKSEEYINFYKNFSEEQIIEKLIIRGGISQSFVIESGLLQVAQKEQEKNEIQTKQFDLLISSPVETGSKQDTPEIQSKKESEIKHIKFPYNASFIQDSKYYDIWKQINLEQFRYFILNDTADQIKVEHPEGDYKLSLVAQYALRKQSYFILQDLIGKIKSCDYPWQGNSLTNWKNFKQENKFQFLENGLKDASTITVQRMAQLQEELHKNSKAIENFLSTQKSNELYEVFNNILKEKNIIDQAKDQTSLDIYSVFQSVSTRETSQNQSEDQKQQVRDNQQAEWFQGFKEVINHLFKYFNENTKDPKFIQKYSQIVLKILYCRLINILFSFESAKNNFKNIKRPEKEAVTPDEIYCYIESQDNYEVKYIEIQDLLNKYFKV</sequence>
<dbReference type="OMA" id="IYCYIES"/>
<protein>
    <recommendedName>
        <fullName evidence="1">Protein kinase domain-containing protein</fullName>
    </recommendedName>
</protein>
<dbReference type="Proteomes" id="UP000683925">
    <property type="component" value="Unassembled WGS sequence"/>
</dbReference>
<gene>
    <name evidence="2" type="ORF">POCTA_138.1.T0170174</name>
</gene>
<dbReference type="GO" id="GO:0005524">
    <property type="term" value="F:ATP binding"/>
    <property type="evidence" value="ECO:0007669"/>
    <property type="project" value="InterPro"/>
</dbReference>
<reference evidence="2" key="1">
    <citation type="submission" date="2021-01" db="EMBL/GenBank/DDBJ databases">
        <authorList>
            <consortium name="Genoscope - CEA"/>
            <person name="William W."/>
        </authorList>
    </citation>
    <scope>NUCLEOTIDE SEQUENCE</scope>
</reference>
<dbReference type="PANTHER" id="PTHR44305">
    <property type="entry name" value="SI:DKEY-192D15.2-RELATED"/>
    <property type="match status" value="1"/>
</dbReference>
<dbReference type="InterPro" id="IPR000719">
    <property type="entry name" value="Prot_kinase_dom"/>
</dbReference>
<proteinExistence type="predicted"/>
<evidence type="ECO:0000259" key="1">
    <source>
        <dbReference type="PROSITE" id="PS50011"/>
    </source>
</evidence>
<dbReference type="PROSITE" id="PS50011">
    <property type="entry name" value="PROTEIN_KINASE_DOM"/>
    <property type="match status" value="1"/>
</dbReference>
<dbReference type="PANTHER" id="PTHR44305:SF24">
    <property type="entry name" value="TYROSINE-PROTEIN KINASE C03B1.5-RELATED"/>
    <property type="match status" value="1"/>
</dbReference>
<dbReference type="GO" id="GO:0004672">
    <property type="term" value="F:protein kinase activity"/>
    <property type="evidence" value="ECO:0007669"/>
    <property type="project" value="InterPro"/>
</dbReference>
<comment type="caution">
    <text evidence="2">The sequence shown here is derived from an EMBL/GenBank/DDBJ whole genome shotgun (WGS) entry which is preliminary data.</text>
</comment>
<accession>A0A8S1T0Y8</accession>
<keyword evidence="3" id="KW-1185">Reference proteome</keyword>
<dbReference type="SMART" id="SM00220">
    <property type="entry name" value="S_TKc"/>
    <property type="match status" value="1"/>
</dbReference>